<evidence type="ECO:0000256" key="5">
    <source>
        <dbReference type="ARBA" id="ARBA00038359"/>
    </source>
</evidence>
<keyword evidence="10" id="KW-1185">Reference proteome</keyword>
<evidence type="ECO:0000256" key="6">
    <source>
        <dbReference type="SAM" id="MobiDB-lite"/>
    </source>
</evidence>
<feature type="compositionally biased region" description="Basic and acidic residues" evidence="6">
    <location>
        <begin position="309"/>
        <end position="336"/>
    </location>
</feature>
<comment type="caution">
    <text evidence="9">The sequence shown here is derived from an EMBL/GenBank/DDBJ whole genome shotgun (WGS) entry which is preliminary data.</text>
</comment>
<dbReference type="PANTHER" id="PTHR33048:SF55">
    <property type="entry name" value="INTEGRAL MEMBRANE PROTEIN"/>
    <property type="match status" value="1"/>
</dbReference>
<evidence type="ECO:0000313" key="9">
    <source>
        <dbReference type="EMBL" id="KAL1873469.1"/>
    </source>
</evidence>
<feature type="transmembrane region" description="Helical" evidence="7">
    <location>
        <begin position="173"/>
        <end position="194"/>
    </location>
</feature>
<dbReference type="Pfam" id="PF20684">
    <property type="entry name" value="Fung_rhodopsin"/>
    <property type="match status" value="1"/>
</dbReference>
<feature type="transmembrane region" description="Helical" evidence="7">
    <location>
        <begin position="89"/>
        <end position="115"/>
    </location>
</feature>
<keyword evidence="4 7" id="KW-0472">Membrane</keyword>
<dbReference type="Proteomes" id="UP001586593">
    <property type="component" value="Unassembled WGS sequence"/>
</dbReference>
<evidence type="ECO:0000313" key="10">
    <source>
        <dbReference type="Proteomes" id="UP001586593"/>
    </source>
</evidence>
<feature type="transmembrane region" description="Helical" evidence="7">
    <location>
        <begin position="247"/>
        <end position="268"/>
    </location>
</feature>
<dbReference type="PANTHER" id="PTHR33048">
    <property type="entry name" value="PTH11-LIKE INTEGRAL MEMBRANE PROTEIN (AFU_ORTHOLOGUE AFUA_5G11245)"/>
    <property type="match status" value="1"/>
</dbReference>
<sequence length="410" mass="45513">MAIAPNKPGPSVAYMIYVPVIVFAIVCPSLVTLRVWSRLRKGGKLGPDDYCILSSLAFALASSGLMIASCKYGFGQHIFNLTPENKIGALEYFFLCQITYKSSINLTKCSILLLYTRIFGNVRRFKWACWFLTACVAMYAIASVTATIFQCSPIDRAFNKAIPGTCIDNGKFWWANAGFSVSTDFIILFIPMPLIYKLKIPRVQKAALMIVFTLGGFVVITSCLRMTTINLTATTPDTTYDIASTMWTVIEMNLAIVCACLPMVRPLLVRMFPKLMPKSSSRNKYGYQYGTNNHISAFGNNGYIISHSRERGEPTEWDRVESKDEINMTTLRKGDQSSEEYILHEAQSQQQEQQSSHQPSKQPQHDAIAEAVVTGDPPGAQARIGAGIHKTVQYSVEYSTASSGQGSKWT</sequence>
<evidence type="ECO:0000256" key="4">
    <source>
        <dbReference type="ARBA" id="ARBA00023136"/>
    </source>
</evidence>
<evidence type="ECO:0000256" key="3">
    <source>
        <dbReference type="ARBA" id="ARBA00022989"/>
    </source>
</evidence>
<feature type="transmembrane region" description="Helical" evidence="7">
    <location>
        <begin position="49"/>
        <end position="69"/>
    </location>
</feature>
<dbReference type="EMBL" id="JAZHXJ010000120">
    <property type="protein sequence ID" value="KAL1873469.1"/>
    <property type="molecule type" value="Genomic_DNA"/>
</dbReference>
<evidence type="ECO:0000256" key="7">
    <source>
        <dbReference type="SAM" id="Phobius"/>
    </source>
</evidence>
<reference evidence="9 10" key="1">
    <citation type="journal article" date="2024" name="Commun. Biol.">
        <title>Comparative genomic analysis of thermophilic fungi reveals convergent evolutionary adaptations and gene losses.</title>
        <authorList>
            <person name="Steindorff A.S."/>
            <person name="Aguilar-Pontes M.V."/>
            <person name="Robinson A.J."/>
            <person name="Andreopoulos B."/>
            <person name="LaButti K."/>
            <person name="Kuo A."/>
            <person name="Mondo S."/>
            <person name="Riley R."/>
            <person name="Otillar R."/>
            <person name="Haridas S."/>
            <person name="Lipzen A."/>
            <person name="Grimwood J."/>
            <person name="Schmutz J."/>
            <person name="Clum A."/>
            <person name="Reid I.D."/>
            <person name="Moisan M.C."/>
            <person name="Butler G."/>
            <person name="Nguyen T.T.M."/>
            <person name="Dewar K."/>
            <person name="Conant G."/>
            <person name="Drula E."/>
            <person name="Henrissat B."/>
            <person name="Hansel C."/>
            <person name="Singer S."/>
            <person name="Hutchinson M.I."/>
            <person name="de Vries R.P."/>
            <person name="Natvig D.O."/>
            <person name="Powell A.J."/>
            <person name="Tsang A."/>
            <person name="Grigoriev I.V."/>
        </authorList>
    </citation>
    <scope>NUCLEOTIDE SEQUENCE [LARGE SCALE GENOMIC DNA]</scope>
    <source>
        <strain evidence="9 10">ATCC 24622</strain>
    </source>
</reference>
<organism evidence="9 10">
    <name type="scientific">Phialemonium thermophilum</name>
    <dbReference type="NCBI Taxonomy" id="223376"/>
    <lineage>
        <taxon>Eukaryota</taxon>
        <taxon>Fungi</taxon>
        <taxon>Dikarya</taxon>
        <taxon>Ascomycota</taxon>
        <taxon>Pezizomycotina</taxon>
        <taxon>Sordariomycetes</taxon>
        <taxon>Sordariomycetidae</taxon>
        <taxon>Cephalothecales</taxon>
        <taxon>Cephalothecaceae</taxon>
        <taxon>Phialemonium</taxon>
    </lineage>
</organism>
<keyword evidence="3 7" id="KW-1133">Transmembrane helix</keyword>
<keyword evidence="2 7" id="KW-0812">Transmembrane</keyword>
<dbReference type="InterPro" id="IPR052337">
    <property type="entry name" value="SAT4-like"/>
</dbReference>
<name>A0ABR3XCV9_9PEZI</name>
<comment type="subcellular location">
    <subcellularLocation>
        <location evidence="1">Membrane</location>
        <topology evidence="1">Multi-pass membrane protein</topology>
    </subcellularLocation>
</comment>
<feature type="transmembrane region" description="Helical" evidence="7">
    <location>
        <begin position="206"/>
        <end position="227"/>
    </location>
</feature>
<evidence type="ECO:0000256" key="2">
    <source>
        <dbReference type="ARBA" id="ARBA00022692"/>
    </source>
</evidence>
<comment type="similarity">
    <text evidence="5">Belongs to the SAT4 family.</text>
</comment>
<feature type="transmembrane region" description="Helical" evidence="7">
    <location>
        <begin position="12"/>
        <end position="37"/>
    </location>
</feature>
<proteinExistence type="inferred from homology"/>
<feature type="region of interest" description="Disordered" evidence="6">
    <location>
        <begin position="309"/>
        <end position="386"/>
    </location>
</feature>
<gene>
    <name evidence="9" type="ORF">VTK73DRAFT_917</name>
</gene>
<dbReference type="InterPro" id="IPR049326">
    <property type="entry name" value="Rhodopsin_dom_fungi"/>
</dbReference>
<accession>A0ABR3XCV9</accession>
<protein>
    <recommendedName>
        <fullName evidence="8">Rhodopsin domain-containing protein</fullName>
    </recommendedName>
</protein>
<feature type="domain" description="Rhodopsin" evidence="8">
    <location>
        <begin position="33"/>
        <end position="269"/>
    </location>
</feature>
<feature type="compositionally biased region" description="Low complexity" evidence="6">
    <location>
        <begin position="347"/>
        <end position="362"/>
    </location>
</feature>
<evidence type="ECO:0000259" key="8">
    <source>
        <dbReference type="Pfam" id="PF20684"/>
    </source>
</evidence>
<evidence type="ECO:0000256" key="1">
    <source>
        <dbReference type="ARBA" id="ARBA00004141"/>
    </source>
</evidence>
<feature type="transmembrane region" description="Helical" evidence="7">
    <location>
        <begin position="127"/>
        <end position="149"/>
    </location>
</feature>